<sequence>MAMAATLVGLSGRGHEPTYGQGPQTRGSLDQIPSIEFHGVLPSPESVAVEHTLMV</sequence>
<comment type="caution">
    <text evidence="2">The sequence shown here is derived from an EMBL/GenBank/DDBJ whole genome shotgun (WGS) entry which is preliminary data.</text>
</comment>
<evidence type="ECO:0000313" key="2">
    <source>
        <dbReference type="EMBL" id="MEX3594463.1"/>
    </source>
</evidence>
<organism evidence="2 3">
    <name type="scientific">Kocuria carniphila</name>
    <dbReference type="NCBI Taxonomy" id="262208"/>
    <lineage>
        <taxon>Bacteria</taxon>
        <taxon>Bacillati</taxon>
        <taxon>Actinomycetota</taxon>
        <taxon>Actinomycetes</taxon>
        <taxon>Micrococcales</taxon>
        <taxon>Micrococcaceae</taxon>
        <taxon>Kocuria</taxon>
    </lineage>
</organism>
<feature type="region of interest" description="Disordered" evidence="1">
    <location>
        <begin position="1"/>
        <end position="30"/>
    </location>
</feature>
<dbReference type="EMBL" id="JAYWLU010000006">
    <property type="protein sequence ID" value="MEX3594463.1"/>
    <property type="molecule type" value="Genomic_DNA"/>
</dbReference>
<dbReference type="RefSeq" id="WP_315276565.1">
    <property type="nucleotide sequence ID" value="NZ_CAUREL010000003.1"/>
</dbReference>
<keyword evidence="3" id="KW-1185">Reference proteome</keyword>
<evidence type="ECO:0000256" key="1">
    <source>
        <dbReference type="SAM" id="MobiDB-lite"/>
    </source>
</evidence>
<gene>
    <name evidence="2" type="ORF">VVR66_07045</name>
</gene>
<accession>A0ABV3V265</accession>
<name>A0ABV3V265_9MICC</name>
<reference evidence="2 3" key="1">
    <citation type="journal article" date="2024" name="Fungal Genet. Biol.">
        <title>The porcine skin microbiome exhibits broad fungal antagonism.</title>
        <authorList>
            <person name="De La Cruz K.F."/>
            <person name="Townsend E.C."/>
            <person name="Alex Cheong J.Z."/>
            <person name="Salamzade R."/>
            <person name="Liu A."/>
            <person name="Sandstrom S."/>
            <person name="Davila E."/>
            <person name="Huang L."/>
            <person name="Xu K.H."/>
            <person name="Wu S.Y."/>
            <person name="Meudt J.J."/>
            <person name="Shanmuganayagam D."/>
            <person name="Gibson A.L.F."/>
            <person name="Kalan L.R."/>
        </authorList>
    </citation>
    <scope>NUCLEOTIDE SEQUENCE [LARGE SCALE GENOMIC DNA]</scope>
    <source>
        <strain evidence="2 3">LK2625</strain>
    </source>
</reference>
<protein>
    <submittedName>
        <fullName evidence="2">Uncharacterized protein</fullName>
    </submittedName>
</protein>
<proteinExistence type="predicted"/>
<dbReference type="Proteomes" id="UP001558481">
    <property type="component" value="Unassembled WGS sequence"/>
</dbReference>
<evidence type="ECO:0000313" key="3">
    <source>
        <dbReference type="Proteomes" id="UP001558481"/>
    </source>
</evidence>